<protein>
    <submittedName>
        <fullName evidence="4">Glycosyltransferase family A protein</fullName>
        <ecNumber evidence="4">2.4.-.-</ecNumber>
    </submittedName>
</protein>
<evidence type="ECO:0000313" key="4">
    <source>
        <dbReference type="EMBL" id="MDT0686855.1"/>
    </source>
</evidence>
<proteinExistence type="predicted"/>
<dbReference type="PANTHER" id="PTHR43685">
    <property type="entry name" value="GLYCOSYLTRANSFERASE"/>
    <property type="match status" value="1"/>
</dbReference>
<keyword evidence="1 4" id="KW-0808">Transferase</keyword>
<evidence type="ECO:0000259" key="3">
    <source>
        <dbReference type="Pfam" id="PF02709"/>
    </source>
</evidence>
<evidence type="ECO:0000259" key="2">
    <source>
        <dbReference type="Pfam" id="PF00535"/>
    </source>
</evidence>
<dbReference type="PANTHER" id="PTHR43685:SF2">
    <property type="entry name" value="GLYCOSYLTRANSFERASE 2-LIKE DOMAIN-CONTAINING PROTEIN"/>
    <property type="match status" value="1"/>
</dbReference>
<dbReference type="Pfam" id="PF02709">
    <property type="entry name" value="Glyco_transf_7C"/>
    <property type="match status" value="1"/>
</dbReference>
<dbReference type="CDD" id="cd00761">
    <property type="entry name" value="Glyco_tranf_GTA_type"/>
    <property type="match status" value="1"/>
</dbReference>
<dbReference type="Proteomes" id="UP001253848">
    <property type="component" value="Unassembled WGS sequence"/>
</dbReference>
<dbReference type="Pfam" id="PF00535">
    <property type="entry name" value="Glycos_transf_2"/>
    <property type="match status" value="1"/>
</dbReference>
<keyword evidence="4" id="KW-0328">Glycosyltransferase</keyword>
<evidence type="ECO:0000313" key="5">
    <source>
        <dbReference type="Proteomes" id="UP001253848"/>
    </source>
</evidence>
<feature type="domain" description="Galactosyltransferase C-terminal" evidence="3">
    <location>
        <begin position="149"/>
        <end position="191"/>
    </location>
</feature>
<keyword evidence="5" id="KW-1185">Reference proteome</keyword>
<gene>
    <name evidence="4" type="ORF">RM541_10795</name>
</gene>
<organism evidence="4 5">
    <name type="scientific">Autumnicola psychrophila</name>
    <dbReference type="NCBI Taxonomy" id="3075592"/>
    <lineage>
        <taxon>Bacteria</taxon>
        <taxon>Pseudomonadati</taxon>
        <taxon>Bacteroidota</taxon>
        <taxon>Flavobacteriia</taxon>
        <taxon>Flavobacteriales</taxon>
        <taxon>Flavobacteriaceae</taxon>
        <taxon>Autumnicola</taxon>
    </lineage>
</organism>
<comment type="caution">
    <text evidence="4">The sequence shown here is derived from an EMBL/GenBank/DDBJ whole genome shotgun (WGS) entry which is preliminary data.</text>
</comment>
<dbReference type="EMBL" id="JAVRHN010000007">
    <property type="protein sequence ID" value="MDT0686855.1"/>
    <property type="molecule type" value="Genomic_DNA"/>
</dbReference>
<dbReference type="GO" id="GO:0016757">
    <property type="term" value="F:glycosyltransferase activity"/>
    <property type="evidence" value="ECO:0007669"/>
    <property type="project" value="UniProtKB-KW"/>
</dbReference>
<dbReference type="EC" id="2.4.-.-" evidence="4"/>
<dbReference type="InterPro" id="IPR050834">
    <property type="entry name" value="Glycosyltransf_2"/>
</dbReference>
<dbReference type="SUPFAM" id="SSF53448">
    <property type="entry name" value="Nucleotide-diphospho-sugar transferases"/>
    <property type="match status" value="1"/>
</dbReference>
<dbReference type="InterPro" id="IPR029044">
    <property type="entry name" value="Nucleotide-diphossugar_trans"/>
</dbReference>
<feature type="domain" description="Glycosyltransferase 2-like" evidence="2">
    <location>
        <begin position="7"/>
        <end position="128"/>
    </location>
</feature>
<dbReference type="InterPro" id="IPR001173">
    <property type="entry name" value="Glyco_trans_2-like"/>
</dbReference>
<dbReference type="Gene3D" id="3.90.550.10">
    <property type="entry name" value="Spore Coat Polysaccharide Biosynthesis Protein SpsA, Chain A"/>
    <property type="match status" value="1"/>
</dbReference>
<sequence>MTKPLVSIIIPCYNNWENIEEAVDSALAQDYPNTEIIIIDDGSNDKTKAILQKIEPKISKLITQENKGASKARNVGIAQASGKYILPLDSDDYFECSFCSKAIEIIENDEKIKLVTCYIRRFGKNIQDFILKYPDSELKDFLKYNHAIGNSLFRKTECEKVGGYDEKMKKGYEDWEFFIRLLSNGGKSICIKEQLFHYRLRESSNTATANRNKYDLLKYIYLKHKDLYVRHYELLIDHNLERLKFVENSEKRIYKKPEYRIGEYILWPIRGIRKIFTF</sequence>
<evidence type="ECO:0000256" key="1">
    <source>
        <dbReference type="ARBA" id="ARBA00022679"/>
    </source>
</evidence>
<reference evidence="4 5" key="1">
    <citation type="submission" date="2023-09" db="EMBL/GenBank/DDBJ databases">
        <authorList>
            <person name="Rey-Velasco X."/>
        </authorList>
    </citation>
    <scope>NUCLEOTIDE SEQUENCE [LARGE SCALE GENOMIC DNA]</scope>
    <source>
        <strain evidence="4 5">F225</strain>
    </source>
</reference>
<accession>A0ABU3DT05</accession>
<dbReference type="RefSeq" id="WP_311500160.1">
    <property type="nucleotide sequence ID" value="NZ_JAVRHN010000007.1"/>
</dbReference>
<dbReference type="InterPro" id="IPR027791">
    <property type="entry name" value="Galactosyl_T_C"/>
</dbReference>
<name>A0ABU3DT05_9FLAO</name>